<dbReference type="InterPro" id="IPR019807">
    <property type="entry name" value="Hexokinase_BS"/>
</dbReference>
<proteinExistence type="inferred from homology"/>
<keyword evidence="4 8" id="KW-0547">Nucleotide-binding</keyword>
<dbReference type="InterPro" id="IPR022673">
    <property type="entry name" value="Hexokinase_C"/>
</dbReference>
<dbReference type="GO" id="GO:0004340">
    <property type="term" value="F:glucokinase activity"/>
    <property type="evidence" value="ECO:0007669"/>
    <property type="project" value="TreeGrafter"/>
</dbReference>
<dbReference type="OrthoDB" id="419537at2759"/>
<dbReference type="InterPro" id="IPR022672">
    <property type="entry name" value="Hexokinase_N"/>
</dbReference>
<dbReference type="GO" id="GO:0008865">
    <property type="term" value="F:fructokinase activity"/>
    <property type="evidence" value="ECO:0007669"/>
    <property type="project" value="TreeGrafter"/>
</dbReference>
<dbReference type="SUPFAM" id="SSF53067">
    <property type="entry name" value="Actin-like ATPase domain"/>
    <property type="match status" value="2"/>
</dbReference>
<dbReference type="PANTHER" id="PTHR19443:SF30">
    <property type="entry name" value="GLUCOKINASE-1-RELATED"/>
    <property type="match status" value="1"/>
</dbReference>
<dbReference type="EC" id="2.7.1.-" evidence="8"/>
<organism evidence="11 12">
    <name type="scientific">Austropuccinia psidii MF-1</name>
    <dbReference type="NCBI Taxonomy" id="1389203"/>
    <lineage>
        <taxon>Eukaryota</taxon>
        <taxon>Fungi</taxon>
        <taxon>Dikarya</taxon>
        <taxon>Basidiomycota</taxon>
        <taxon>Pucciniomycotina</taxon>
        <taxon>Pucciniomycetes</taxon>
        <taxon>Pucciniales</taxon>
        <taxon>Sphaerophragmiaceae</taxon>
        <taxon>Austropuccinia</taxon>
    </lineage>
</organism>
<protein>
    <recommendedName>
        <fullName evidence="8">Phosphotransferase</fullName>
        <ecNumber evidence="8">2.7.1.-</ecNumber>
    </recommendedName>
</protein>
<dbReference type="Pfam" id="PF00349">
    <property type="entry name" value="Hexokinase_1"/>
    <property type="match status" value="1"/>
</dbReference>
<comment type="caution">
    <text evidence="11">The sequence shown here is derived from an EMBL/GenBank/DDBJ whole genome shotgun (WGS) entry which is preliminary data.</text>
</comment>
<evidence type="ECO:0000313" key="12">
    <source>
        <dbReference type="Proteomes" id="UP000765509"/>
    </source>
</evidence>
<dbReference type="InterPro" id="IPR001312">
    <property type="entry name" value="Hexokinase"/>
</dbReference>
<comment type="pathway">
    <text evidence="1">Carbohydrate degradation; glycolysis; D-glyceraldehyde 3-phosphate and glycerone phosphate from D-glucose: step 1/4.</text>
</comment>
<accession>A0A9Q3HFA2</accession>
<reference evidence="11" key="1">
    <citation type="submission" date="2021-03" db="EMBL/GenBank/DDBJ databases">
        <title>Draft genome sequence of rust myrtle Austropuccinia psidii MF-1, a brazilian biotype.</title>
        <authorList>
            <person name="Quecine M.C."/>
            <person name="Pachon D.M.R."/>
            <person name="Bonatelli M.L."/>
            <person name="Correr F.H."/>
            <person name="Franceschini L.M."/>
            <person name="Leite T.F."/>
            <person name="Margarido G.R.A."/>
            <person name="Almeida C.A."/>
            <person name="Ferrarezi J.A."/>
            <person name="Labate C.A."/>
        </authorList>
    </citation>
    <scope>NUCLEOTIDE SEQUENCE</scope>
    <source>
        <strain evidence="11">MF-1</strain>
    </source>
</reference>
<evidence type="ECO:0000259" key="10">
    <source>
        <dbReference type="Pfam" id="PF03727"/>
    </source>
</evidence>
<keyword evidence="7 8" id="KW-0324">Glycolysis</keyword>
<evidence type="ECO:0000256" key="6">
    <source>
        <dbReference type="ARBA" id="ARBA00022840"/>
    </source>
</evidence>
<evidence type="ECO:0000256" key="3">
    <source>
        <dbReference type="ARBA" id="ARBA00022679"/>
    </source>
</evidence>
<feature type="domain" description="Hexokinase C-terminal" evidence="10">
    <location>
        <begin position="258"/>
        <end position="499"/>
    </location>
</feature>
<keyword evidence="6 8" id="KW-0067">ATP-binding</keyword>
<dbReference type="PROSITE" id="PS51748">
    <property type="entry name" value="HEXOKINASE_2"/>
    <property type="match status" value="1"/>
</dbReference>
<dbReference type="Gene3D" id="3.40.367.20">
    <property type="match status" value="1"/>
</dbReference>
<dbReference type="InterPro" id="IPR043129">
    <property type="entry name" value="ATPase_NBD"/>
</dbReference>
<dbReference type="GO" id="GO:0005739">
    <property type="term" value="C:mitochondrion"/>
    <property type="evidence" value="ECO:0007669"/>
    <property type="project" value="TreeGrafter"/>
</dbReference>
<keyword evidence="5 8" id="KW-0418">Kinase</keyword>
<evidence type="ECO:0000256" key="2">
    <source>
        <dbReference type="ARBA" id="ARBA00009225"/>
    </source>
</evidence>
<gene>
    <name evidence="11" type="ORF">O181_039555</name>
</gene>
<evidence type="ECO:0000256" key="8">
    <source>
        <dbReference type="RuleBase" id="RU362007"/>
    </source>
</evidence>
<dbReference type="PROSITE" id="PS00378">
    <property type="entry name" value="HEXOKINASE_1"/>
    <property type="match status" value="1"/>
</dbReference>
<dbReference type="PRINTS" id="PR00475">
    <property type="entry name" value="HEXOKINASE"/>
</dbReference>
<feature type="domain" description="Hexokinase N-terminal" evidence="9">
    <location>
        <begin position="39"/>
        <end position="251"/>
    </location>
</feature>
<sequence>MLIQTEQANFFAQTHRKTTTLDRNLINLLNNDQKKALLKLENLFELDKIKLNEIVNRFLIEFQLGLENSVENQAKNLQQNAKTQDTDYLIPMLPTFIHDVPHGNEKGTFLALDLGGTNLRICQVNLNGDKTFEIKSDKYLLTSQIKTGTAEALFDYIAECVQKFLIDLNQPNPLSNNQEKLCLGFTFSFPVLQTALDQGALLGWTKGFSASNAIGVDVVQLLQRALDKKSIPVVCNALVNDTVGTLMARAYQSGSALVGVIFGTGTNGAYVEDIARIKKLPKSLRDSSKKSPKMIINTEWGAFDNYRNILPFTKYDNQVDRRSINPRRQAFEKMVSGMYLGELTRAVLLDLIDEGLLFEGHSTEKFNQHYGFDTAVLSAIDGLGVEKRTEEIMRTRFGIERGETTDWVMIESVCELIGVRAARLAAAAIAAVIRQTQADKKTDSRISIGADGSVILKYEKFKGRMIEGLSDLFDEDVLKRIDVDEAHDGSGVGAALCALQAKKQQNMSD</sequence>
<dbReference type="Pfam" id="PF03727">
    <property type="entry name" value="Hexokinase_2"/>
    <property type="match status" value="1"/>
</dbReference>
<dbReference type="FunFam" id="3.30.420.40:FF:000034">
    <property type="entry name" value="Phosphotransferase"/>
    <property type="match status" value="1"/>
</dbReference>
<dbReference type="GO" id="GO:0001678">
    <property type="term" value="P:intracellular glucose homeostasis"/>
    <property type="evidence" value="ECO:0007669"/>
    <property type="project" value="InterPro"/>
</dbReference>
<dbReference type="AlphaFoldDB" id="A0A9Q3HFA2"/>
<evidence type="ECO:0000256" key="5">
    <source>
        <dbReference type="ARBA" id="ARBA00022777"/>
    </source>
</evidence>
<evidence type="ECO:0000259" key="9">
    <source>
        <dbReference type="Pfam" id="PF00349"/>
    </source>
</evidence>
<evidence type="ECO:0000256" key="1">
    <source>
        <dbReference type="ARBA" id="ARBA00004888"/>
    </source>
</evidence>
<dbReference type="GO" id="GO:0005524">
    <property type="term" value="F:ATP binding"/>
    <property type="evidence" value="ECO:0007669"/>
    <property type="project" value="UniProtKB-UniRule"/>
</dbReference>
<keyword evidence="12" id="KW-1185">Reference proteome</keyword>
<keyword evidence="3 8" id="KW-0808">Transferase</keyword>
<evidence type="ECO:0000313" key="11">
    <source>
        <dbReference type="EMBL" id="MBW0499840.1"/>
    </source>
</evidence>
<dbReference type="GO" id="GO:0006096">
    <property type="term" value="P:glycolytic process"/>
    <property type="evidence" value="ECO:0007669"/>
    <property type="project" value="UniProtKB-KW"/>
</dbReference>
<comment type="similarity">
    <text evidence="2 8">Belongs to the hexokinase family.</text>
</comment>
<dbReference type="CDD" id="cd24018">
    <property type="entry name" value="ASKHA_NBD_HK_fungi"/>
    <property type="match status" value="1"/>
</dbReference>
<dbReference type="Gene3D" id="3.30.420.40">
    <property type="match status" value="1"/>
</dbReference>
<evidence type="ECO:0000256" key="7">
    <source>
        <dbReference type="ARBA" id="ARBA00023152"/>
    </source>
</evidence>
<dbReference type="GO" id="GO:0005829">
    <property type="term" value="C:cytosol"/>
    <property type="evidence" value="ECO:0007669"/>
    <property type="project" value="TreeGrafter"/>
</dbReference>
<dbReference type="PANTHER" id="PTHR19443">
    <property type="entry name" value="HEXOKINASE"/>
    <property type="match status" value="1"/>
</dbReference>
<name>A0A9Q3HFA2_9BASI</name>
<dbReference type="Proteomes" id="UP000765509">
    <property type="component" value="Unassembled WGS sequence"/>
</dbReference>
<dbReference type="GO" id="GO:0006006">
    <property type="term" value="P:glucose metabolic process"/>
    <property type="evidence" value="ECO:0007669"/>
    <property type="project" value="TreeGrafter"/>
</dbReference>
<dbReference type="EMBL" id="AVOT02015492">
    <property type="protein sequence ID" value="MBW0499840.1"/>
    <property type="molecule type" value="Genomic_DNA"/>
</dbReference>
<dbReference type="GO" id="GO:0005536">
    <property type="term" value="F:D-glucose binding"/>
    <property type="evidence" value="ECO:0007669"/>
    <property type="project" value="InterPro"/>
</dbReference>
<evidence type="ECO:0000256" key="4">
    <source>
        <dbReference type="ARBA" id="ARBA00022741"/>
    </source>
</evidence>